<evidence type="ECO:0000256" key="6">
    <source>
        <dbReference type="ARBA" id="ARBA00023077"/>
    </source>
</evidence>
<evidence type="ECO:0000256" key="1">
    <source>
        <dbReference type="ARBA" id="ARBA00004571"/>
    </source>
</evidence>
<evidence type="ECO:0000256" key="9">
    <source>
        <dbReference type="ARBA" id="ARBA00023237"/>
    </source>
</evidence>
<proteinExistence type="inferred from homology"/>
<feature type="domain" description="TonB-dependent receptor-like beta-barrel" evidence="13">
    <location>
        <begin position="254"/>
        <end position="676"/>
    </location>
</feature>
<dbReference type="GO" id="GO:0015344">
    <property type="term" value="F:siderophore uptake transmembrane transporter activity"/>
    <property type="evidence" value="ECO:0007669"/>
    <property type="project" value="TreeGrafter"/>
</dbReference>
<dbReference type="PROSITE" id="PS52016">
    <property type="entry name" value="TONB_DEPENDENT_REC_3"/>
    <property type="match status" value="1"/>
</dbReference>
<keyword evidence="12" id="KW-1133">Transmembrane helix</keyword>
<evidence type="ECO:0000313" key="15">
    <source>
        <dbReference type="EMBL" id="SHJ08015.1"/>
    </source>
</evidence>
<dbReference type="PANTHER" id="PTHR30069:SF29">
    <property type="entry name" value="HEMOGLOBIN AND HEMOGLOBIN-HAPTOGLOBIN-BINDING PROTEIN 1-RELATED"/>
    <property type="match status" value="1"/>
</dbReference>
<evidence type="ECO:0000256" key="3">
    <source>
        <dbReference type="ARBA" id="ARBA00022452"/>
    </source>
</evidence>
<keyword evidence="16" id="KW-1185">Reference proteome</keyword>
<reference evidence="16" key="1">
    <citation type="submission" date="2016-11" db="EMBL/GenBank/DDBJ databases">
        <authorList>
            <person name="Varghese N."/>
            <person name="Submissions S."/>
        </authorList>
    </citation>
    <scope>NUCLEOTIDE SEQUENCE [LARGE SCALE GENOMIC DNA]</scope>
    <source>
        <strain evidence="16">DSM 16219</strain>
    </source>
</reference>
<dbReference type="Gene3D" id="2.40.170.20">
    <property type="entry name" value="TonB-dependent receptor, beta-barrel domain"/>
    <property type="match status" value="1"/>
</dbReference>
<comment type="similarity">
    <text evidence="10 11">Belongs to the TonB-dependent receptor family.</text>
</comment>
<dbReference type="OrthoDB" id="338230at2"/>
<dbReference type="InterPro" id="IPR012910">
    <property type="entry name" value="Plug_dom"/>
</dbReference>
<evidence type="ECO:0000256" key="4">
    <source>
        <dbReference type="ARBA" id="ARBA00022692"/>
    </source>
</evidence>
<sequence>MKLFGNITIQRRTERVVRLTFFIVFTVFMSISPLIWAQSEEAPGEQKTAQTQEMEAGYVLNDLVVTAQRLPDDFRTGDVDQENSPSFFTVIPREQFIGKMENLAQVLKKEAGIQVKQSGGLGSFSTVSLRGSSSDQVMIYLDGILLNDASGGGVDLSNISLADVSSINVYRGVSPAGFGKAGIGGVINIKTLRAQKGTKYNVGLGYGSFDTKKAFGFINHKPGKADVLLSADYLGSANDFEFKNDMGTGWNKVDDQIQKRRNAEFYQYNVLAKAGWDANRNLRFDLVNQYFFKDQNLPNWINLETASTNLATSRNITTLRMGLDNVTPLALNTAASISYSDKEEKYDDLEGSVGLGKQLNKYNTQRWTGDLYAEWISEYNILAAKMEYQHEDYSPEDLLQADDPRDSNRDYIVATLQDTLMLLSQRVILTPAVRYAWLDDELESGTTVWGSQLEKSARQDEYWMPQCGLKVKPWEWISLKANAAQYVREPSFFELFGDRGFFIGNEELEAERGTNFDVGLEVNYLTGWTLINRVYLSGAYFKNDVDDLITRIYDSRGVGKSVNISESEITGVESQAAADFLNLFTVSGSATWQDAVNTSEISTFNNKKLPGRYEWATSGKVEFHYKGLKIYSEYFYEAGNFYDAANLLEAPEKKELNAGAAYLFKGFSIELQGKNLRDKRYEDYNGYPLPGRAYYLTIKFEG</sequence>
<keyword evidence="4 10" id="KW-0812">Transmembrane</keyword>
<evidence type="ECO:0000256" key="5">
    <source>
        <dbReference type="ARBA" id="ARBA00022729"/>
    </source>
</evidence>
<feature type="domain" description="TonB-dependent receptor plug" evidence="14">
    <location>
        <begin position="81"/>
        <end position="186"/>
    </location>
</feature>
<dbReference type="Proteomes" id="UP000183994">
    <property type="component" value="Unassembled WGS sequence"/>
</dbReference>
<dbReference type="CDD" id="cd01347">
    <property type="entry name" value="ligand_gated_channel"/>
    <property type="match status" value="1"/>
</dbReference>
<dbReference type="GO" id="GO:0044718">
    <property type="term" value="P:siderophore transmembrane transport"/>
    <property type="evidence" value="ECO:0007669"/>
    <property type="project" value="TreeGrafter"/>
</dbReference>
<evidence type="ECO:0000256" key="12">
    <source>
        <dbReference type="SAM" id="Phobius"/>
    </source>
</evidence>
<dbReference type="PANTHER" id="PTHR30069">
    <property type="entry name" value="TONB-DEPENDENT OUTER MEMBRANE RECEPTOR"/>
    <property type="match status" value="1"/>
</dbReference>
<dbReference type="EMBL" id="FQZU01000004">
    <property type="protein sequence ID" value="SHJ08015.1"/>
    <property type="molecule type" value="Genomic_DNA"/>
</dbReference>
<dbReference type="RefSeq" id="WP_073473557.1">
    <property type="nucleotide sequence ID" value="NZ_FQZU01000004.1"/>
</dbReference>
<dbReference type="Pfam" id="PF00593">
    <property type="entry name" value="TonB_dep_Rec_b-barrel"/>
    <property type="match status" value="1"/>
</dbReference>
<evidence type="ECO:0000256" key="10">
    <source>
        <dbReference type="PROSITE-ProRule" id="PRU01360"/>
    </source>
</evidence>
<keyword evidence="2 10" id="KW-0813">Transport</keyword>
<dbReference type="InterPro" id="IPR039426">
    <property type="entry name" value="TonB-dep_rcpt-like"/>
</dbReference>
<dbReference type="InterPro" id="IPR037066">
    <property type="entry name" value="Plug_dom_sf"/>
</dbReference>
<evidence type="ECO:0000256" key="8">
    <source>
        <dbReference type="ARBA" id="ARBA00023170"/>
    </source>
</evidence>
<evidence type="ECO:0000256" key="2">
    <source>
        <dbReference type="ARBA" id="ARBA00022448"/>
    </source>
</evidence>
<evidence type="ECO:0000259" key="14">
    <source>
        <dbReference type="Pfam" id="PF07715"/>
    </source>
</evidence>
<keyword evidence="7 10" id="KW-0472">Membrane</keyword>
<dbReference type="SUPFAM" id="SSF56935">
    <property type="entry name" value="Porins"/>
    <property type="match status" value="1"/>
</dbReference>
<evidence type="ECO:0000259" key="13">
    <source>
        <dbReference type="Pfam" id="PF00593"/>
    </source>
</evidence>
<comment type="subcellular location">
    <subcellularLocation>
        <location evidence="1 10">Cell outer membrane</location>
        <topology evidence="1 10">Multi-pass membrane protein</topology>
    </subcellularLocation>
</comment>
<dbReference type="Gene3D" id="2.170.130.10">
    <property type="entry name" value="TonB-dependent receptor, plug domain"/>
    <property type="match status" value="1"/>
</dbReference>
<keyword evidence="9 10" id="KW-0998">Cell outer membrane</keyword>
<dbReference type="AlphaFoldDB" id="A0A1M6GDG9"/>
<evidence type="ECO:0000313" key="16">
    <source>
        <dbReference type="Proteomes" id="UP000183994"/>
    </source>
</evidence>
<organism evidence="15 16">
    <name type="scientific">Desulfatibacillum alkenivorans DSM 16219</name>
    <dbReference type="NCBI Taxonomy" id="1121393"/>
    <lineage>
        <taxon>Bacteria</taxon>
        <taxon>Pseudomonadati</taxon>
        <taxon>Thermodesulfobacteriota</taxon>
        <taxon>Desulfobacteria</taxon>
        <taxon>Desulfobacterales</taxon>
        <taxon>Desulfatibacillaceae</taxon>
        <taxon>Desulfatibacillum</taxon>
    </lineage>
</organism>
<dbReference type="GO" id="GO:0009279">
    <property type="term" value="C:cell outer membrane"/>
    <property type="evidence" value="ECO:0007669"/>
    <property type="project" value="UniProtKB-SubCell"/>
</dbReference>
<accession>A0A1M6GDG9</accession>
<dbReference type="InterPro" id="IPR000531">
    <property type="entry name" value="Beta-barrel_TonB"/>
</dbReference>
<dbReference type="InterPro" id="IPR036942">
    <property type="entry name" value="Beta-barrel_TonB_sf"/>
</dbReference>
<name>A0A1M6GDG9_9BACT</name>
<feature type="transmembrane region" description="Helical" evidence="12">
    <location>
        <begin position="16"/>
        <end position="36"/>
    </location>
</feature>
<gene>
    <name evidence="15" type="ORF">SAMN02745216_00979</name>
</gene>
<keyword evidence="5" id="KW-0732">Signal</keyword>
<evidence type="ECO:0000256" key="11">
    <source>
        <dbReference type="RuleBase" id="RU003357"/>
    </source>
</evidence>
<evidence type="ECO:0000256" key="7">
    <source>
        <dbReference type="ARBA" id="ARBA00023136"/>
    </source>
</evidence>
<dbReference type="STRING" id="1121393.SAMN02745216_00979"/>
<dbReference type="Pfam" id="PF07715">
    <property type="entry name" value="Plug"/>
    <property type="match status" value="1"/>
</dbReference>
<protein>
    <submittedName>
        <fullName evidence="15">Iron complex outermembrane recepter protein</fullName>
    </submittedName>
</protein>
<keyword evidence="3 10" id="KW-1134">Transmembrane beta strand</keyword>
<keyword evidence="8" id="KW-0675">Receptor</keyword>
<keyword evidence="6 11" id="KW-0798">TonB box</keyword>